<reference evidence="2 3" key="1">
    <citation type="submission" date="2019-01" db="EMBL/GenBank/DDBJ databases">
        <title>Hymenobacter humicola sp. nov., isolated from soils in Antarctica.</title>
        <authorList>
            <person name="Sedlacek I."/>
            <person name="Holochova P."/>
            <person name="Kralova S."/>
            <person name="Pantucek R."/>
            <person name="Stankova E."/>
            <person name="Vrbovska V."/>
            <person name="Kristofova L."/>
            <person name="Svec P."/>
            <person name="Busse H.-J."/>
        </authorList>
    </citation>
    <scope>NUCLEOTIDE SEQUENCE [LARGE SCALE GENOMIC DNA]</scope>
    <source>
        <strain evidence="2 3">CCM 8852</strain>
    </source>
</reference>
<dbReference type="AlphaFoldDB" id="A0A418R1H2"/>
<keyword evidence="3" id="KW-1185">Reference proteome</keyword>
<dbReference type="OrthoDB" id="878604at2"/>
<accession>A0A418R1H2</accession>
<comment type="caution">
    <text evidence="2">The sequence shown here is derived from an EMBL/GenBank/DDBJ whole genome shotgun (WGS) entry which is preliminary data.</text>
</comment>
<proteinExistence type="predicted"/>
<evidence type="ECO:0000313" key="3">
    <source>
        <dbReference type="Proteomes" id="UP000284250"/>
    </source>
</evidence>
<keyword evidence="1" id="KW-0732">Signal</keyword>
<evidence type="ECO:0000313" key="2">
    <source>
        <dbReference type="EMBL" id="RIY11310.1"/>
    </source>
</evidence>
<feature type="signal peptide" evidence="1">
    <location>
        <begin position="1"/>
        <end position="32"/>
    </location>
</feature>
<organism evidence="2 3">
    <name type="scientific">Hymenobacter rubripertinctus</name>
    <dbReference type="NCBI Taxonomy" id="2029981"/>
    <lineage>
        <taxon>Bacteria</taxon>
        <taxon>Pseudomonadati</taxon>
        <taxon>Bacteroidota</taxon>
        <taxon>Cytophagia</taxon>
        <taxon>Cytophagales</taxon>
        <taxon>Hymenobacteraceae</taxon>
        <taxon>Hymenobacter</taxon>
    </lineage>
</organism>
<feature type="chain" id="PRO_5019247510" description="DUF3575 domain-containing protein" evidence="1">
    <location>
        <begin position="33"/>
        <end position="436"/>
    </location>
</feature>
<dbReference type="RefSeq" id="WP_119655177.1">
    <property type="nucleotide sequence ID" value="NZ_JBHUOI010000013.1"/>
</dbReference>
<gene>
    <name evidence="2" type="ORF">D0T11_07550</name>
</gene>
<evidence type="ECO:0000256" key="1">
    <source>
        <dbReference type="SAM" id="SignalP"/>
    </source>
</evidence>
<dbReference type="Proteomes" id="UP000284250">
    <property type="component" value="Unassembled WGS sequence"/>
</dbReference>
<sequence>MHQLFRPRNRAALLAGSILLLVFLLTLSAAQAQTTRLPGGRGYVLLTSGDTLRGQLVLPALGGPQAVVVTADNGAARTYPVRDIRAAGLADGSTYVLRRVVIPTAAQAPEAAGAPKMMLVQHLASGAANLYALRDQPAATGPQPAASATQFFLEFGEQATLLPLQEGNFRAVLQSVFADCSAGPAIRTARYTAPDLARTITRINGCYLAIPARNLVPAKLPALALSFSLTGGVSHGKVYYPEQSSLFRNELQAVVVPTGRLLLHLQPRTSRSVLEVGAQYVRREARGSLAYTVPSSYTNSGQPFTLNRQPDATMVQLVLGYRYSSRSRLAPYLSARALPGKVFQTTIRYDAVQPEADPADPFRQRIVVTSLANPPAASSNTFVMAGAVAVGVEPRFSTGRLRAVLEVSYESGRSQEFNRFGYLAYQGVVVLGGLRF</sequence>
<name>A0A418R1H2_9BACT</name>
<dbReference type="EMBL" id="QYCN01000009">
    <property type="protein sequence ID" value="RIY11310.1"/>
    <property type="molecule type" value="Genomic_DNA"/>
</dbReference>
<evidence type="ECO:0008006" key="4">
    <source>
        <dbReference type="Google" id="ProtNLM"/>
    </source>
</evidence>
<protein>
    <recommendedName>
        <fullName evidence="4">DUF3575 domain-containing protein</fullName>
    </recommendedName>
</protein>